<dbReference type="NCBIfam" id="TIGR00229">
    <property type="entry name" value="sensory_box"/>
    <property type="match status" value="1"/>
</dbReference>
<dbReference type="PATRIC" id="fig|1458461.3.peg.1610"/>
<dbReference type="SUPFAM" id="SSF47384">
    <property type="entry name" value="Homodimeric domain of signal transducing histidine kinase"/>
    <property type="match status" value="1"/>
</dbReference>
<dbReference type="SMART" id="SM00091">
    <property type="entry name" value="PAS"/>
    <property type="match status" value="1"/>
</dbReference>
<dbReference type="InterPro" id="IPR013656">
    <property type="entry name" value="PAS_4"/>
</dbReference>
<evidence type="ECO:0000256" key="7">
    <source>
        <dbReference type="ARBA" id="ARBA00022777"/>
    </source>
</evidence>
<dbReference type="SMART" id="SM00387">
    <property type="entry name" value="HATPase_c"/>
    <property type="match status" value="1"/>
</dbReference>
<evidence type="ECO:0000256" key="8">
    <source>
        <dbReference type="ARBA" id="ARBA00022840"/>
    </source>
</evidence>
<proteinExistence type="predicted"/>
<evidence type="ECO:0000259" key="15">
    <source>
        <dbReference type="PROSITE" id="PS50109"/>
    </source>
</evidence>
<reference evidence="19 20" key="1">
    <citation type="journal article" date="2014" name="Front. Genet.">
        <title>Genome and metabolic network of "Candidatus Phaeomarinobacter ectocarpi" Ec32, a new candidate genus of Alphaproteobacteria frequently associated with brown algae.</title>
        <authorList>
            <person name="Dittami S.M."/>
            <person name="Barbeyron T."/>
            <person name="Boyen C."/>
            <person name="Cambefort J."/>
            <person name="Collet G."/>
            <person name="Delage L."/>
            <person name="Gobet A."/>
            <person name="Groisillier A."/>
            <person name="Leblanc C."/>
            <person name="Michel G."/>
            <person name="Scornet D."/>
            <person name="Siegel A."/>
            <person name="Tapia J.E."/>
            <person name="Tonon T."/>
        </authorList>
    </citation>
    <scope>NUCLEOTIDE SEQUENCE [LARGE SCALE GENOMIC DNA]</scope>
    <source>
        <strain evidence="19 20">Ec32</strain>
    </source>
</reference>
<dbReference type="SUPFAM" id="SSF52172">
    <property type="entry name" value="CheY-like"/>
    <property type="match status" value="1"/>
</dbReference>
<keyword evidence="11" id="KW-0131">Cell cycle</keyword>
<evidence type="ECO:0000256" key="9">
    <source>
        <dbReference type="ARBA" id="ARBA00023012"/>
    </source>
</evidence>
<dbReference type="InterPro" id="IPR000014">
    <property type="entry name" value="PAS"/>
</dbReference>
<feature type="domain" description="Histidine kinase" evidence="15">
    <location>
        <begin position="170"/>
        <end position="394"/>
    </location>
</feature>
<dbReference type="SUPFAM" id="SSF55874">
    <property type="entry name" value="ATPase domain of HSP90 chaperone/DNA topoisomerase II/histidine kinase"/>
    <property type="match status" value="1"/>
</dbReference>
<dbReference type="GO" id="GO:0005524">
    <property type="term" value="F:ATP binding"/>
    <property type="evidence" value="ECO:0007669"/>
    <property type="project" value="UniProtKB-KW"/>
</dbReference>
<dbReference type="HOGENOM" id="CLU_000445_114_15_5"/>
<dbReference type="FunFam" id="3.30.565.10:FF:000010">
    <property type="entry name" value="Sensor histidine kinase RcsC"/>
    <property type="match status" value="1"/>
</dbReference>
<dbReference type="CDD" id="cd00130">
    <property type="entry name" value="PAS"/>
    <property type="match status" value="1"/>
</dbReference>
<evidence type="ECO:0000259" key="17">
    <source>
        <dbReference type="PROSITE" id="PS50112"/>
    </source>
</evidence>
<evidence type="ECO:0000259" key="16">
    <source>
        <dbReference type="PROSITE" id="PS50110"/>
    </source>
</evidence>
<sequence>MIRKATGLEGEYRELMSLRSEARLLRGLLAGQADIIFRRNTRGQLTFVNDVFCDTFGVTREQVLGRPFVPHVDASTGEGLLGKAPTVEAAPGTAGAQKFRIRTDQRIKTVGGWRWIGWEELPIRDDDGRLVEIQCAGRDITERKNTERDLARARDEAEQANQAKSAFLATISHEIRTPMNGIIGISALLSETTLSPEQANYVQAVRRSGRALLRLIDDILDFSKVEAGHLELEQHPFSLEEMAQGLAELLAPRAQQRGISLSTVLDPTLPTQVVGDQGRLHQVFANLVGNAIKFTDKGGVTLVLRRGQAPSPEGKTAILEAQVIDTGIGMGEEDQRIVFEEFQQARAAAAQRRGGTGLGLAISRRLVSTMSGTIALKSAPGRGTTFSVSIPMPIADAEPLGDDTSLADTICAVAIEGHEAEAVAEVIRHHGGTPNMVTDTLPIRDQIADADVLIADAALLTADGIETLRGTNPDLRILAASLAGDRAQALDVTTRADVPADGYVLLPARRQTLIAVIRDDASLGDGAGELDGSPITGDDDPDIRVPDGSAGSGEPTGRRVLLAEDNDVNALLTVSVLERDGHEVIRVLNGREAVEALNTQARFDIVLMDMHMPEMDGVEATRALRDHGHGVHVVALTANAYSEDRQMCLDAGMDDYLSKPVEPEALRDILINLKAVDVTADESLSQAG</sequence>
<dbReference type="InterPro" id="IPR003594">
    <property type="entry name" value="HATPase_dom"/>
</dbReference>
<evidence type="ECO:0000256" key="3">
    <source>
        <dbReference type="ARBA" id="ARBA00012438"/>
    </source>
</evidence>
<dbReference type="SMART" id="SM00448">
    <property type="entry name" value="REC"/>
    <property type="match status" value="1"/>
</dbReference>
<dbReference type="GO" id="GO:0016020">
    <property type="term" value="C:membrane"/>
    <property type="evidence" value="ECO:0007669"/>
    <property type="project" value="UniProtKB-SubCell"/>
</dbReference>
<gene>
    <name evidence="19" type="ORF">BN1012_Phect1611</name>
</gene>
<dbReference type="PANTHER" id="PTHR45339">
    <property type="entry name" value="HYBRID SIGNAL TRANSDUCTION HISTIDINE KINASE J"/>
    <property type="match status" value="1"/>
</dbReference>
<evidence type="ECO:0000313" key="19">
    <source>
        <dbReference type="EMBL" id="CDO59825.1"/>
    </source>
</evidence>
<keyword evidence="5" id="KW-0808">Transferase</keyword>
<dbReference type="Gene3D" id="3.30.565.10">
    <property type="entry name" value="Histidine kinase-like ATPase, C-terminal domain"/>
    <property type="match status" value="1"/>
</dbReference>
<evidence type="ECO:0000256" key="2">
    <source>
        <dbReference type="ARBA" id="ARBA00004370"/>
    </source>
</evidence>
<dbReference type="InterPro" id="IPR036890">
    <property type="entry name" value="HATPase_C_sf"/>
</dbReference>
<dbReference type="Gene3D" id="3.40.50.2300">
    <property type="match status" value="1"/>
</dbReference>
<dbReference type="AlphaFoldDB" id="X5MLV2"/>
<feature type="coiled-coil region" evidence="13">
    <location>
        <begin position="143"/>
        <end position="170"/>
    </location>
</feature>
<comment type="subcellular location">
    <subcellularLocation>
        <location evidence="2">Membrane</location>
    </subcellularLocation>
</comment>
<evidence type="ECO:0000256" key="14">
    <source>
        <dbReference type="SAM" id="MobiDB-lite"/>
    </source>
</evidence>
<organism evidence="19 20">
    <name type="scientific">Candidatus Phaeomarinibacter ectocarpi</name>
    <dbReference type="NCBI Taxonomy" id="1458461"/>
    <lineage>
        <taxon>Bacteria</taxon>
        <taxon>Pseudomonadati</taxon>
        <taxon>Pseudomonadota</taxon>
        <taxon>Alphaproteobacteria</taxon>
        <taxon>Hyphomicrobiales</taxon>
        <taxon>Parvibaculaceae</taxon>
        <taxon>Candidatus Phaeomarinibacter</taxon>
    </lineage>
</organism>
<dbReference type="Pfam" id="PF02518">
    <property type="entry name" value="HATPase_c"/>
    <property type="match status" value="1"/>
</dbReference>
<feature type="domain" description="PAS" evidence="17">
    <location>
        <begin position="21"/>
        <end position="69"/>
    </location>
</feature>
<dbReference type="InterPro" id="IPR004358">
    <property type="entry name" value="Sig_transdc_His_kin-like_C"/>
</dbReference>
<dbReference type="PANTHER" id="PTHR45339:SF1">
    <property type="entry name" value="HYBRID SIGNAL TRANSDUCTION HISTIDINE KINASE J"/>
    <property type="match status" value="1"/>
</dbReference>
<keyword evidence="20" id="KW-1185">Reference proteome</keyword>
<accession>X5MLV2</accession>
<dbReference type="CDD" id="cd00082">
    <property type="entry name" value="HisKA"/>
    <property type="match status" value="1"/>
</dbReference>
<dbReference type="Pfam" id="PF08448">
    <property type="entry name" value="PAS_4"/>
    <property type="match status" value="1"/>
</dbReference>
<dbReference type="Pfam" id="PF00072">
    <property type="entry name" value="Response_reg"/>
    <property type="match status" value="1"/>
</dbReference>
<dbReference type="STRING" id="1458461.BN1012_Phect1611"/>
<evidence type="ECO:0000256" key="10">
    <source>
        <dbReference type="ARBA" id="ARBA00023136"/>
    </source>
</evidence>
<dbReference type="InterPro" id="IPR005467">
    <property type="entry name" value="His_kinase_dom"/>
</dbReference>
<evidence type="ECO:0000256" key="13">
    <source>
        <dbReference type="SAM" id="Coils"/>
    </source>
</evidence>
<dbReference type="FunFam" id="1.10.287.130:FF:000038">
    <property type="entry name" value="Sensory transduction histidine kinase"/>
    <property type="match status" value="1"/>
</dbReference>
<feature type="modified residue" description="4-aspartylphosphate" evidence="12">
    <location>
        <position position="609"/>
    </location>
</feature>
<keyword evidence="7 19" id="KW-0418">Kinase</keyword>
<dbReference type="RefSeq" id="WP_171815997.1">
    <property type="nucleotide sequence ID" value="NZ_HG966617.1"/>
</dbReference>
<dbReference type="InterPro" id="IPR035965">
    <property type="entry name" value="PAS-like_dom_sf"/>
</dbReference>
<dbReference type="CDD" id="cd17546">
    <property type="entry name" value="REC_hyHK_CKI1_RcsC-like"/>
    <property type="match status" value="1"/>
</dbReference>
<keyword evidence="10" id="KW-0472">Membrane</keyword>
<dbReference type="InterPro" id="IPR036097">
    <property type="entry name" value="HisK_dim/P_sf"/>
</dbReference>
<evidence type="ECO:0000313" key="20">
    <source>
        <dbReference type="Proteomes" id="UP000032160"/>
    </source>
</evidence>
<feature type="region of interest" description="Disordered" evidence="14">
    <location>
        <begin position="525"/>
        <end position="558"/>
    </location>
</feature>
<evidence type="ECO:0000256" key="5">
    <source>
        <dbReference type="ARBA" id="ARBA00022679"/>
    </source>
</evidence>
<dbReference type="KEGG" id="pect:BN1012_Phect1611"/>
<dbReference type="PROSITE" id="PS50112">
    <property type="entry name" value="PAS"/>
    <property type="match status" value="1"/>
</dbReference>
<dbReference type="InterPro" id="IPR001789">
    <property type="entry name" value="Sig_transdc_resp-reg_receiver"/>
</dbReference>
<dbReference type="EMBL" id="HG966617">
    <property type="protein sequence ID" value="CDO59825.1"/>
    <property type="molecule type" value="Genomic_DNA"/>
</dbReference>
<name>X5MLV2_9HYPH</name>
<dbReference type="PRINTS" id="PR00344">
    <property type="entry name" value="BCTRLSENSOR"/>
</dbReference>
<dbReference type="SMART" id="SM00388">
    <property type="entry name" value="HisKA"/>
    <property type="match status" value="1"/>
</dbReference>
<dbReference type="Gene3D" id="1.10.287.130">
    <property type="match status" value="1"/>
</dbReference>
<dbReference type="InterPro" id="IPR000700">
    <property type="entry name" value="PAS-assoc_C"/>
</dbReference>
<dbReference type="PROSITE" id="PS50110">
    <property type="entry name" value="RESPONSE_REGULATORY"/>
    <property type="match status" value="1"/>
</dbReference>
<evidence type="ECO:0000256" key="6">
    <source>
        <dbReference type="ARBA" id="ARBA00022741"/>
    </source>
</evidence>
<dbReference type="PROSITE" id="PS50113">
    <property type="entry name" value="PAC"/>
    <property type="match status" value="1"/>
</dbReference>
<dbReference type="SUPFAM" id="SSF55785">
    <property type="entry name" value="PYP-like sensor domain (PAS domain)"/>
    <property type="match status" value="1"/>
</dbReference>
<keyword evidence="9" id="KW-0902">Two-component regulatory system</keyword>
<keyword evidence="8" id="KW-0067">ATP-binding</keyword>
<feature type="domain" description="PAC" evidence="18">
    <location>
        <begin position="97"/>
        <end position="152"/>
    </location>
</feature>
<keyword evidence="4 12" id="KW-0597">Phosphoprotein</keyword>
<comment type="catalytic activity">
    <reaction evidence="1">
        <text>ATP + protein L-histidine = ADP + protein N-phospho-L-histidine.</text>
        <dbReference type="EC" id="2.7.13.3"/>
    </reaction>
</comment>
<evidence type="ECO:0000256" key="11">
    <source>
        <dbReference type="ARBA" id="ARBA00023306"/>
    </source>
</evidence>
<keyword evidence="6" id="KW-0547">Nucleotide-binding</keyword>
<protein>
    <recommendedName>
        <fullName evidence="3">histidine kinase</fullName>
        <ecNumber evidence="3">2.7.13.3</ecNumber>
    </recommendedName>
</protein>
<feature type="domain" description="Response regulatory" evidence="16">
    <location>
        <begin position="559"/>
        <end position="674"/>
    </location>
</feature>
<dbReference type="Proteomes" id="UP000032160">
    <property type="component" value="Chromosome I"/>
</dbReference>
<evidence type="ECO:0000256" key="1">
    <source>
        <dbReference type="ARBA" id="ARBA00000085"/>
    </source>
</evidence>
<dbReference type="Pfam" id="PF00512">
    <property type="entry name" value="HisKA"/>
    <property type="match status" value="1"/>
</dbReference>
<evidence type="ECO:0000259" key="18">
    <source>
        <dbReference type="PROSITE" id="PS50113"/>
    </source>
</evidence>
<dbReference type="InterPro" id="IPR003661">
    <property type="entry name" value="HisK_dim/P_dom"/>
</dbReference>
<dbReference type="GO" id="GO:0000155">
    <property type="term" value="F:phosphorelay sensor kinase activity"/>
    <property type="evidence" value="ECO:0007669"/>
    <property type="project" value="InterPro"/>
</dbReference>
<dbReference type="PROSITE" id="PS50109">
    <property type="entry name" value="HIS_KIN"/>
    <property type="match status" value="1"/>
</dbReference>
<dbReference type="Gene3D" id="3.30.450.20">
    <property type="entry name" value="PAS domain"/>
    <property type="match status" value="1"/>
</dbReference>
<dbReference type="InterPro" id="IPR011006">
    <property type="entry name" value="CheY-like_superfamily"/>
</dbReference>
<evidence type="ECO:0000256" key="12">
    <source>
        <dbReference type="PROSITE-ProRule" id="PRU00169"/>
    </source>
</evidence>
<keyword evidence="13" id="KW-0175">Coiled coil</keyword>
<evidence type="ECO:0000256" key="4">
    <source>
        <dbReference type="ARBA" id="ARBA00022553"/>
    </source>
</evidence>
<dbReference type="EC" id="2.7.13.3" evidence="3"/>